<dbReference type="Proteomes" id="UP000319175">
    <property type="component" value="Unassembled WGS sequence"/>
</dbReference>
<dbReference type="RefSeq" id="WP_139999381.1">
    <property type="nucleotide sequence ID" value="NZ_VFJE01000051.1"/>
</dbReference>
<name>A0A501QH04_9FLAO</name>
<organism evidence="1 2">
    <name type="scientific">Flavobacterium microcysteis</name>
    <dbReference type="NCBI Taxonomy" id="2596891"/>
    <lineage>
        <taxon>Bacteria</taxon>
        <taxon>Pseudomonadati</taxon>
        <taxon>Bacteroidota</taxon>
        <taxon>Flavobacteriia</taxon>
        <taxon>Flavobacteriales</taxon>
        <taxon>Flavobacteriaceae</taxon>
        <taxon>Flavobacterium</taxon>
    </lineage>
</organism>
<sequence length="139" mass="16110">MKKSFFLLFLIGFTTLSSCRITKTITMVNAKSNAAETEVDFIKHKISSISFLPLSGEQEELAIAIWKKEKDNLGKIKLKNSEIAPVIFQSENEFRSILTPEQLKEYKKEYSDSMITKYFLSNRAMQEIKRIYNIEAEIK</sequence>
<dbReference type="PROSITE" id="PS51257">
    <property type="entry name" value="PROKAR_LIPOPROTEIN"/>
    <property type="match status" value="1"/>
</dbReference>
<reference evidence="1 2" key="1">
    <citation type="submission" date="2019-06" db="EMBL/GenBank/DDBJ databases">
        <title>Flavobacterium sp. MaA-Y11 from geoumgang.</title>
        <authorList>
            <person name="Jeong S."/>
        </authorList>
    </citation>
    <scope>NUCLEOTIDE SEQUENCE [LARGE SCALE GENOMIC DNA]</scope>
    <source>
        <strain evidence="1 2">MaA-Y11</strain>
    </source>
</reference>
<dbReference type="EMBL" id="VFJE01000051">
    <property type="protein sequence ID" value="TPD71206.1"/>
    <property type="molecule type" value="Genomic_DNA"/>
</dbReference>
<gene>
    <name evidence="1" type="ORF">FJA49_04725</name>
</gene>
<keyword evidence="2" id="KW-1185">Reference proteome</keyword>
<proteinExistence type="predicted"/>
<dbReference type="AlphaFoldDB" id="A0A501QH04"/>
<evidence type="ECO:0000313" key="2">
    <source>
        <dbReference type="Proteomes" id="UP000319175"/>
    </source>
</evidence>
<protein>
    <submittedName>
        <fullName evidence="1">Uncharacterized protein</fullName>
    </submittedName>
</protein>
<evidence type="ECO:0000313" key="1">
    <source>
        <dbReference type="EMBL" id="TPD71206.1"/>
    </source>
</evidence>
<comment type="caution">
    <text evidence="1">The sequence shown here is derived from an EMBL/GenBank/DDBJ whole genome shotgun (WGS) entry which is preliminary data.</text>
</comment>
<accession>A0A501QH04</accession>
<dbReference type="OrthoDB" id="1365525at2"/>